<gene>
    <name evidence="1" type="ORF">PSN13_04855</name>
</gene>
<name>A0A328NP30_9ACTN</name>
<comment type="caution">
    <text evidence="1">The sequence shown here is derived from an EMBL/GenBank/DDBJ whole genome shotgun (WGS) entry which is preliminary data.</text>
</comment>
<accession>A0A328NP30</accession>
<protein>
    <submittedName>
        <fullName evidence="1">Uncharacterized protein</fullName>
    </submittedName>
</protein>
<proteinExistence type="predicted"/>
<reference evidence="1 2" key="1">
    <citation type="submission" date="2018-03" db="EMBL/GenBank/DDBJ databases">
        <title>Defining the species Micromonospora saelicesensis and Micromonospora noduli under the framework of genomics.</title>
        <authorList>
            <person name="Riesco R."/>
            <person name="Trujillo M.E."/>
        </authorList>
    </citation>
    <scope>NUCLEOTIDE SEQUENCE [LARGE SCALE GENOMIC DNA]</scope>
    <source>
        <strain evidence="1 2">PSN13</strain>
    </source>
</reference>
<dbReference type="PROSITE" id="PS51318">
    <property type="entry name" value="TAT"/>
    <property type="match status" value="1"/>
</dbReference>
<dbReference type="InterPro" id="IPR006311">
    <property type="entry name" value="TAT_signal"/>
</dbReference>
<dbReference type="EMBL" id="PYAG01000033">
    <property type="protein sequence ID" value="RAO29657.1"/>
    <property type="molecule type" value="Genomic_DNA"/>
</dbReference>
<evidence type="ECO:0000313" key="1">
    <source>
        <dbReference type="EMBL" id="RAO29657.1"/>
    </source>
</evidence>
<organism evidence="1 2">
    <name type="scientific">Micromonospora saelicesensis</name>
    <dbReference type="NCBI Taxonomy" id="285676"/>
    <lineage>
        <taxon>Bacteria</taxon>
        <taxon>Bacillati</taxon>
        <taxon>Actinomycetota</taxon>
        <taxon>Actinomycetes</taxon>
        <taxon>Micromonosporales</taxon>
        <taxon>Micromonosporaceae</taxon>
        <taxon>Micromonospora</taxon>
    </lineage>
</organism>
<sequence>MLFMINETRSSPRPPVGRRTLLGLVPLVAGGLILATTAQPANAASAAAGAAQPAPECLADLLEG</sequence>
<dbReference type="Proteomes" id="UP000249419">
    <property type="component" value="Unassembled WGS sequence"/>
</dbReference>
<dbReference type="AlphaFoldDB" id="A0A328NP30"/>
<evidence type="ECO:0000313" key="2">
    <source>
        <dbReference type="Proteomes" id="UP000249419"/>
    </source>
</evidence>